<proteinExistence type="predicted"/>
<feature type="compositionally biased region" description="Low complexity" evidence="1">
    <location>
        <begin position="39"/>
        <end position="48"/>
    </location>
</feature>
<dbReference type="Proteomes" id="UP001500622">
    <property type="component" value="Unassembled WGS sequence"/>
</dbReference>
<name>A0ABP8LKZ5_9MICO</name>
<comment type="caution">
    <text evidence="2">The sequence shown here is derived from an EMBL/GenBank/DDBJ whole genome shotgun (WGS) entry which is preliminary data.</text>
</comment>
<gene>
    <name evidence="2" type="ORF">GCM10023169_34760</name>
</gene>
<feature type="region of interest" description="Disordered" evidence="1">
    <location>
        <begin position="39"/>
        <end position="62"/>
    </location>
</feature>
<sequence>MEVIIVASLEQARAAKRALRESLAGADGVTGVGLAPTAHAADATKASTENSPDDRGSATDDEDDWCVLVNVATAEASGHVPSDVGGVPVRVRVSGTITAN</sequence>
<evidence type="ECO:0000313" key="2">
    <source>
        <dbReference type="EMBL" id="GAA4430880.1"/>
    </source>
</evidence>
<reference evidence="3" key="1">
    <citation type="journal article" date="2019" name="Int. J. Syst. Evol. Microbiol.">
        <title>The Global Catalogue of Microorganisms (GCM) 10K type strain sequencing project: providing services to taxonomists for standard genome sequencing and annotation.</title>
        <authorList>
            <consortium name="The Broad Institute Genomics Platform"/>
            <consortium name="The Broad Institute Genome Sequencing Center for Infectious Disease"/>
            <person name="Wu L."/>
            <person name="Ma J."/>
        </authorList>
    </citation>
    <scope>NUCLEOTIDE SEQUENCE [LARGE SCALE GENOMIC DNA]</scope>
    <source>
        <strain evidence="3">JCM 17810</strain>
    </source>
</reference>
<dbReference type="EMBL" id="BAABGN010000013">
    <property type="protein sequence ID" value="GAA4430880.1"/>
    <property type="molecule type" value="Genomic_DNA"/>
</dbReference>
<organism evidence="2 3">
    <name type="scientific">Georgenia halophila</name>
    <dbReference type="NCBI Taxonomy" id="620889"/>
    <lineage>
        <taxon>Bacteria</taxon>
        <taxon>Bacillati</taxon>
        <taxon>Actinomycetota</taxon>
        <taxon>Actinomycetes</taxon>
        <taxon>Micrococcales</taxon>
        <taxon>Bogoriellaceae</taxon>
        <taxon>Georgenia</taxon>
    </lineage>
</organism>
<evidence type="ECO:0000256" key="1">
    <source>
        <dbReference type="SAM" id="MobiDB-lite"/>
    </source>
</evidence>
<protein>
    <submittedName>
        <fullName evidence="2">Uncharacterized protein</fullName>
    </submittedName>
</protein>
<evidence type="ECO:0000313" key="3">
    <source>
        <dbReference type="Proteomes" id="UP001500622"/>
    </source>
</evidence>
<accession>A0ABP8LKZ5</accession>
<keyword evidence="3" id="KW-1185">Reference proteome</keyword>